<reference evidence="2" key="2">
    <citation type="submission" date="2022-10" db="EMBL/GenBank/DDBJ databases">
        <authorList>
            <consortium name="ENA_rothamsted_submissions"/>
            <consortium name="culmorum"/>
            <person name="King R."/>
        </authorList>
    </citation>
    <scope>NUCLEOTIDE SEQUENCE</scope>
</reference>
<proteinExistence type="predicted"/>
<dbReference type="SUPFAM" id="SSF53098">
    <property type="entry name" value="Ribonuclease H-like"/>
    <property type="match status" value="1"/>
</dbReference>
<feature type="domain" description="DUF4371" evidence="1">
    <location>
        <begin position="323"/>
        <end position="558"/>
    </location>
</feature>
<accession>A0A9P0J5W6</accession>
<dbReference type="InterPro" id="IPR025398">
    <property type="entry name" value="DUF4371"/>
</dbReference>
<evidence type="ECO:0000313" key="3">
    <source>
        <dbReference type="Proteomes" id="UP001154329"/>
    </source>
</evidence>
<reference evidence="2" key="1">
    <citation type="submission" date="2022-02" db="EMBL/GenBank/DDBJ databases">
        <authorList>
            <person name="King R."/>
        </authorList>
    </citation>
    <scope>NUCLEOTIDE SEQUENCE</scope>
</reference>
<dbReference type="Pfam" id="PF14291">
    <property type="entry name" value="DUF4371"/>
    <property type="match status" value="1"/>
</dbReference>
<dbReference type="Proteomes" id="UP001154329">
    <property type="component" value="Chromosome 3"/>
</dbReference>
<sequence>MKRVYKSGCEKRNRKNKQLLLEVGSSSNQTKINFFPVPKHQFRTEGKCNGKKNIFSLVICLLFFFSYAESNIIRCPEDTQDSQCASYVEDINDSNAIKFSKNTQENECVDFIEDTNENNIVGCPEDTQDSECTSCVEDIYESNVIKCPQNTQENECASFIDGANESNIIGCPEDTQDSACTSYVEDINVNETSELNINTQNSQFSQVFKDPMVCTISNFIRPSVSDSVTAKNIFFNKHPIQPYVQSGTGKVDFKRIYYKQLPNGDIVQRKWVSYCIDTNSLHCSNCMAYGVHGKYGEIETKFISGYKVDIKINKCLYRDIIIHENSIFHNNSTNTAVRFKLNKDIQSILNRDVMAKRAQQVEIRRQILKRLIDIVLFIGRQGIPYRGKHEAAHSLTDNSLNHGNFLELVKLVAKYDTILGQHVDKSVTLSEKNKNKKGRGCMVTFLSKHFVNEKLIKSIGAAIQGKIVEEIVECKKFSIMIDSTQDVSTMDQLAICVRYIFNGIVQERLLSLVICKDSSGIALFKLLEDNLKLHGLLLEDIVACSFDGAANMKGIYHGLQAYLKKVNPDIVYTHCMGHVLNLVMSESTNNLQLAEDLFGLIEQSAVFLTDSHKRMTTWMNVTGEKHSAHGKLYRLQKIGATRWWSKEKALSSIMDLQMIEDNDEVENSKFVTLLEFLVAVCKGNFNVQTKYMAKSLITNWSKFETILIANLLLDIYAVTSPISVYLQTKSINYLQAWNMIETLQKKIEKKRNENYINSLYTKCKSFAEKINLFFDEEDLIDIQEDFPIKRIPKKKHYLEKSVQMKLEI</sequence>
<dbReference type="EMBL" id="OU899036">
    <property type="protein sequence ID" value="CAH1730938.1"/>
    <property type="molecule type" value="Genomic_DNA"/>
</dbReference>
<dbReference type="PANTHER" id="PTHR45749">
    <property type="match status" value="1"/>
</dbReference>
<gene>
    <name evidence="2" type="ORF">APHIGO_LOCUS7743</name>
</gene>
<evidence type="ECO:0000313" key="2">
    <source>
        <dbReference type="EMBL" id="CAH1730938.1"/>
    </source>
</evidence>
<organism evidence="2 3">
    <name type="scientific">Aphis gossypii</name>
    <name type="common">Cotton aphid</name>
    <dbReference type="NCBI Taxonomy" id="80765"/>
    <lineage>
        <taxon>Eukaryota</taxon>
        <taxon>Metazoa</taxon>
        <taxon>Ecdysozoa</taxon>
        <taxon>Arthropoda</taxon>
        <taxon>Hexapoda</taxon>
        <taxon>Insecta</taxon>
        <taxon>Pterygota</taxon>
        <taxon>Neoptera</taxon>
        <taxon>Paraneoptera</taxon>
        <taxon>Hemiptera</taxon>
        <taxon>Sternorrhyncha</taxon>
        <taxon>Aphidomorpha</taxon>
        <taxon>Aphidoidea</taxon>
        <taxon>Aphididae</taxon>
        <taxon>Aphidini</taxon>
        <taxon>Aphis</taxon>
        <taxon>Aphis</taxon>
    </lineage>
</organism>
<keyword evidence="3" id="KW-1185">Reference proteome</keyword>
<dbReference type="AlphaFoldDB" id="A0A9P0J5W6"/>
<dbReference type="InterPro" id="IPR012337">
    <property type="entry name" value="RNaseH-like_sf"/>
</dbReference>
<name>A0A9P0J5W6_APHGO</name>
<evidence type="ECO:0000259" key="1">
    <source>
        <dbReference type="Pfam" id="PF14291"/>
    </source>
</evidence>
<dbReference type="PANTHER" id="PTHR45749:SF21">
    <property type="entry name" value="DUF4371 DOMAIN-CONTAINING PROTEIN"/>
    <property type="match status" value="1"/>
</dbReference>
<protein>
    <recommendedName>
        <fullName evidence="1">DUF4371 domain-containing protein</fullName>
    </recommendedName>
</protein>